<dbReference type="InterPro" id="IPR000215">
    <property type="entry name" value="Serpin_fam"/>
</dbReference>
<accession>A0A3B0J0A3</accession>
<keyword evidence="2" id="KW-0646">Protease inhibitor</keyword>
<dbReference type="InterPro" id="IPR036186">
    <property type="entry name" value="Serpin_sf"/>
</dbReference>
<gene>
    <name evidence="6" type="ORF">DGUA_6G001557</name>
</gene>
<feature type="domain" description="Serpin" evidence="5">
    <location>
        <begin position="60"/>
        <end position="422"/>
    </location>
</feature>
<dbReference type="GO" id="GO:0005615">
    <property type="term" value="C:extracellular space"/>
    <property type="evidence" value="ECO:0007669"/>
    <property type="project" value="InterPro"/>
</dbReference>
<protein>
    <submittedName>
        <fullName evidence="6">Blast:Serpin B3</fullName>
    </submittedName>
</protein>
<sequence length="422" mass="47206">MPGEIGNRLNGETVSLDLTNCLLCVFFPPPQQVFLLCLIPMAAAGTTAPSLSASPIVFARNLFRALNEESPKVNMVISPAAARSALTLVFMGAGGKSAEELRSVLMLGAAGKNEIAMQHAEFWSKECTCSEKGAALRLVTRLYVNDDVPLRPDFNLKAVEFFNAQADALNYSDPNASMRQVNKWLELQTFHTVRNLLTPATFNPELSVILVNSIYFRAKWAKRFSVDRTAPEDFWISATQRMELAMMRQIGQFRYAQSKKLQSDILHLPFEDSDISMMLIVPKEVDGLPALEEKLAQLDMNEVASKGLQHEVEVTMPLFKIECDIDLKVPMQKLGLERIFKPGQADLSGLFAKKSPQLISEARHKLYLQVTESGCETDPDTPARAAAFMQNPERKIFKADRPFVFAIRNNRTVYFVGHFLKP</sequence>
<evidence type="ECO:0000259" key="5">
    <source>
        <dbReference type="SMART" id="SM00093"/>
    </source>
</evidence>
<comment type="similarity">
    <text evidence="1 4">Belongs to the serpin family.</text>
</comment>
<organism evidence="6 7">
    <name type="scientific">Drosophila guanche</name>
    <name type="common">Fruit fly</name>
    <dbReference type="NCBI Taxonomy" id="7266"/>
    <lineage>
        <taxon>Eukaryota</taxon>
        <taxon>Metazoa</taxon>
        <taxon>Ecdysozoa</taxon>
        <taxon>Arthropoda</taxon>
        <taxon>Hexapoda</taxon>
        <taxon>Insecta</taxon>
        <taxon>Pterygota</taxon>
        <taxon>Neoptera</taxon>
        <taxon>Endopterygota</taxon>
        <taxon>Diptera</taxon>
        <taxon>Brachycera</taxon>
        <taxon>Muscomorpha</taxon>
        <taxon>Ephydroidea</taxon>
        <taxon>Drosophilidae</taxon>
        <taxon>Drosophila</taxon>
        <taxon>Sophophora</taxon>
    </lineage>
</organism>
<dbReference type="Pfam" id="PF00079">
    <property type="entry name" value="Serpin"/>
    <property type="match status" value="1"/>
</dbReference>
<proteinExistence type="inferred from homology"/>
<dbReference type="InterPro" id="IPR023796">
    <property type="entry name" value="Serpin_dom"/>
</dbReference>
<dbReference type="GO" id="GO:0004867">
    <property type="term" value="F:serine-type endopeptidase inhibitor activity"/>
    <property type="evidence" value="ECO:0007669"/>
    <property type="project" value="UniProtKB-KW"/>
</dbReference>
<dbReference type="SMART" id="SM00093">
    <property type="entry name" value="SERPIN"/>
    <property type="match status" value="1"/>
</dbReference>
<dbReference type="AlphaFoldDB" id="A0A3B0J0A3"/>
<dbReference type="Proteomes" id="UP000268350">
    <property type="component" value="Unassembled WGS sequence"/>
</dbReference>
<keyword evidence="7" id="KW-1185">Reference proteome</keyword>
<dbReference type="PANTHER" id="PTHR11461">
    <property type="entry name" value="SERINE PROTEASE INHIBITOR, SERPIN"/>
    <property type="match status" value="1"/>
</dbReference>
<dbReference type="Gene3D" id="2.30.39.10">
    <property type="entry name" value="Alpha-1-antitrypsin, domain 1"/>
    <property type="match status" value="1"/>
</dbReference>
<dbReference type="CDD" id="cd19954">
    <property type="entry name" value="serpin42Dd-like_insects"/>
    <property type="match status" value="1"/>
</dbReference>
<evidence type="ECO:0000256" key="4">
    <source>
        <dbReference type="RuleBase" id="RU000411"/>
    </source>
</evidence>
<dbReference type="InterPro" id="IPR023795">
    <property type="entry name" value="Serpin_CS"/>
</dbReference>
<dbReference type="PROSITE" id="PS00284">
    <property type="entry name" value="SERPIN"/>
    <property type="match status" value="1"/>
</dbReference>
<dbReference type="Gene3D" id="3.30.497.10">
    <property type="entry name" value="Antithrombin, subunit I, domain 2"/>
    <property type="match status" value="1"/>
</dbReference>
<dbReference type="InterPro" id="IPR042185">
    <property type="entry name" value="Serpin_sf_2"/>
</dbReference>
<dbReference type="EMBL" id="OUUW01000001">
    <property type="protein sequence ID" value="SPP73987.1"/>
    <property type="molecule type" value="Genomic_DNA"/>
</dbReference>
<evidence type="ECO:0000256" key="1">
    <source>
        <dbReference type="ARBA" id="ARBA00009500"/>
    </source>
</evidence>
<evidence type="ECO:0000256" key="3">
    <source>
        <dbReference type="ARBA" id="ARBA00022900"/>
    </source>
</evidence>
<dbReference type="PANTHER" id="PTHR11461:SF211">
    <property type="entry name" value="GH10112P-RELATED"/>
    <property type="match status" value="1"/>
</dbReference>
<reference evidence="7" key="1">
    <citation type="submission" date="2018-01" db="EMBL/GenBank/DDBJ databases">
        <authorList>
            <person name="Alioto T."/>
            <person name="Alioto T."/>
        </authorList>
    </citation>
    <scope>NUCLEOTIDE SEQUENCE [LARGE SCALE GENOMIC DNA]</scope>
</reference>
<evidence type="ECO:0000313" key="7">
    <source>
        <dbReference type="Proteomes" id="UP000268350"/>
    </source>
</evidence>
<dbReference type="InterPro" id="IPR042178">
    <property type="entry name" value="Serpin_sf_1"/>
</dbReference>
<keyword evidence="3" id="KW-0722">Serine protease inhibitor</keyword>
<evidence type="ECO:0000313" key="6">
    <source>
        <dbReference type="EMBL" id="SPP73987.1"/>
    </source>
</evidence>
<name>A0A3B0J0A3_DROGU</name>
<dbReference type="OrthoDB" id="671595at2759"/>
<dbReference type="SUPFAM" id="SSF56574">
    <property type="entry name" value="Serpins"/>
    <property type="match status" value="1"/>
</dbReference>
<evidence type="ECO:0000256" key="2">
    <source>
        <dbReference type="ARBA" id="ARBA00022690"/>
    </source>
</evidence>